<organism evidence="3 4">
    <name type="scientific">Eimeria brunetti</name>
    <dbReference type="NCBI Taxonomy" id="51314"/>
    <lineage>
        <taxon>Eukaryota</taxon>
        <taxon>Sar</taxon>
        <taxon>Alveolata</taxon>
        <taxon>Apicomplexa</taxon>
        <taxon>Conoidasida</taxon>
        <taxon>Coccidia</taxon>
        <taxon>Eucoccidiorida</taxon>
        <taxon>Eimeriorina</taxon>
        <taxon>Eimeriidae</taxon>
        <taxon>Eimeria</taxon>
    </lineage>
</organism>
<sequence>MPGRTIRAPLMGEEVAQTAWPKAPTGRAELISNNLQLRGVGGLRWSWNRCVTASPLVEHLAMAGMDMLVGVVHLGLWLRGRPPWFPDISDEAADDAALRGLDFTYMVHFSLITGVIGCILKALVAIWCLRNSVFRVPRNGVPVTMRVAGLQVPADCLGGFRVSGWFISRITFVWVVMGALFCLILGAPLSKSFAALLLALFFGTVGLVTPYLAAAVEACRSSRWICTSACAFPKHRPPRAQHIERLSGEARAARAATRAERQAAAAAAAATEEEEEGESPEAAAEAAAEESPEAAAEAAAEESPEAAAETAEEGSPETPAEAAEEEPPEIPAEAPAAAAAPAAAPAAAVTPAARVPRGRVIVRPLRTTGYGQLFPMWLQWLLLLVDVYVRLLDFIFGPLVFVCYIIRVLLDKTKDHRLRLSMDSQGLSGLLIVIALLPFLTSLLAAAAACMLLPMDWPTPYIAFPAPFLLFLSCGYPCSSFFAFLLLLLLPACCTLPRPYAAAYPFMELVLLRRFSCIDTALEREQGTRGSNHTAAADDSSGSDSSNSNDSSSSRSKCRCPCLQCSSWDRLKRSFNSSSNSNSSSSSSSSSDPTSTSDDPSSSNSSSSNDPSSTCDDPGSSNCSSSCDPISSSDPSSSSGPSSSQAAAAAEAAAASPAAAAAKAAAAAEATEPPKKAAAAPEFRKRKCEIVCCSCLLQLFAATSSRLLQ</sequence>
<dbReference type="OrthoDB" id="345631at2759"/>
<name>U6LFI4_9EIME</name>
<dbReference type="PANTHER" id="PTHR15048">
    <property type="entry name" value="STARCH-BINDING DOMAIN-CONTAINING PROTEIN 1"/>
    <property type="match status" value="1"/>
</dbReference>
<dbReference type="PANTHER" id="PTHR15048:SF0">
    <property type="entry name" value="STARCH-BINDING DOMAIN-CONTAINING PROTEIN 1"/>
    <property type="match status" value="1"/>
</dbReference>
<gene>
    <name evidence="3" type="ORF">EBH_0012570</name>
</gene>
<reference evidence="3" key="1">
    <citation type="submission" date="2013-10" db="EMBL/GenBank/DDBJ databases">
        <title>Genomic analysis of the causative agents of coccidiosis in chickens.</title>
        <authorList>
            <person name="Reid A.J."/>
            <person name="Blake D."/>
            <person name="Billington K."/>
            <person name="Browne H."/>
            <person name="Dunn M."/>
            <person name="Hung S."/>
            <person name="Kawahara F."/>
            <person name="Miranda-Saavedra D."/>
            <person name="Mourier T."/>
            <person name="Nagra H."/>
            <person name="Otto T.D."/>
            <person name="Rawlings N."/>
            <person name="Sanchez A."/>
            <person name="Sanders M."/>
            <person name="Subramaniam C."/>
            <person name="Tay Y."/>
            <person name="Dear P."/>
            <person name="Doerig C."/>
            <person name="Gruber A."/>
            <person name="Parkinson J."/>
            <person name="Shirley M."/>
            <person name="Wan K.L."/>
            <person name="Berriman M."/>
            <person name="Tomley F."/>
            <person name="Pain A."/>
        </authorList>
    </citation>
    <scope>NUCLEOTIDE SEQUENCE [LARGE SCALE GENOMIC DNA]</scope>
    <source>
        <strain evidence="3">Houghton</strain>
    </source>
</reference>
<feature type="transmembrane region" description="Helical" evidence="2">
    <location>
        <begin position="105"/>
        <end position="129"/>
    </location>
</feature>
<feature type="transmembrane region" description="Helical" evidence="2">
    <location>
        <begin position="391"/>
        <end position="410"/>
    </location>
</feature>
<reference evidence="3" key="2">
    <citation type="submission" date="2013-10" db="EMBL/GenBank/DDBJ databases">
        <authorList>
            <person name="Aslett M."/>
        </authorList>
    </citation>
    <scope>NUCLEOTIDE SEQUENCE [LARGE SCALE GENOMIC DNA]</scope>
    <source>
        <strain evidence="3">Houghton</strain>
    </source>
</reference>
<feature type="transmembrane region" description="Helical" evidence="2">
    <location>
        <begin position="166"/>
        <end position="187"/>
    </location>
</feature>
<dbReference type="VEuPathDB" id="ToxoDB:EBH_0012570"/>
<keyword evidence="2" id="KW-0472">Membrane</keyword>
<feature type="compositionally biased region" description="Low complexity" evidence="1">
    <location>
        <begin position="538"/>
        <end position="555"/>
    </location>
</feature>
<dbReference type="EMBL" id="HG710412">
    <property type="protein sequence ID" value="CDJ46540.1"/>
    <property type="molecule type" value="Genomic_DNA"/>
</dbReference>
<evidence type="ECO:0000313" key="4">
    <source>
        <dbReference type="Proteomes" id="UP000030750"/>
    </source>
</evidence>
<evidence type="ECO:0000313" key="3">
    <source>
        <dbReference type="EMBL" id="CDJ46540.1"/>
    </source>
</evidence>
<evidence type="ECO:0000256" key="2">
    <source>
        <dbReference type="SAM" id="Phobius"/>
    </source>
</evidence>
<accession>U6LFI4</accession>
<feature type="transmembrane region" description="Helical" evidence="2">
    <location>
        <begin position="193"/>
        <end position="214"/>
    </location>
</feature>
<protein>
    <submittedName>
        <fullName evidence="3">Uncharacterized protein</fullName>
    </submittedName>
</protein>
<dbReference type="GO" id="GO:0016020">
    <property type="term" value="C:membrane"/>
    <property type="evidence" value="ECO:0007669"/>
    <property type="project" value="TreeGrafter"/>
</dbReference>
<feature type="transmembrane region" description="Helical" evidence="2">
    <location>
        <begin position="466"/>
        <end position="490"/>
    </location>
</feature>
<feature type="compositionally biased region" description="Low complexity" evidence="1">
    <location>
        <begin position="576"/>
        <end position="681"/>
    </location>
</feature>
<feature type="transmembrane region" description="Helical" evidence="2">
    <location>
        <begin position="430"/>
        <end position="454"/>
    </location>
</feature>
<evidence type="ECO:0000256" key="1">
    <source>
        <dbReference type="SAM" id="MobiDB-lite"/>
    </source>
</evidence>
<feature type="region of interest" description="Disordered" evidence="1">
    <location>
        <begin position="528"/>
        <end position="560"/>
    </location>
</feature>
<feature type="compositionally biased region" description="Basic and acidic residues" evidence="1">
    <location>
        <begin position="247"/>
        <end position="261"/>
    </location>
</feature>
<keyword evidence="2" id="KW-0812">Transmembrane</keyword>
<keyword evidence="4" id="KW-1185">Reference proteome</keyword>
<proteinExistence type="predicted"/>
<dbReference type="Proteomes" id="UP000030750">
    <property type="component" value="Unassembled WGS sequence"/>
</dbReference>
<feature type="transmembrane region" description="Helical" evidence="2">
    <location>
        <begin position="367"/>
        <end position="385"/>
    </location>
</feature>
<keyword evidence="2" id="KW-1133">Transmembrane helix</keyword>
<feature type="region of interest" description="Disordered" evidence="1">
    <location>
        <begin position="247"/>
        <end position="337"/>
    </location>
</feature>
<dbReference type="AlphaFoldDB" id="U6LFI4"/>
<feature type="region of interest" description="Disordered" evidence="1">
    <location>
        <begin position="575"/>
        <end position="683"/>
    </location>
</feature>
<feature type="compositionally biased region" description="Acidic residues" evidence="1">
    <location>
        <begin position="299"/>
        <end position="315"/>
    </location>
</feature>